<evidence type="ECO:0000256" key="10">
    <source>
        <dbReference type="SAM" id="Coils"/>
    </source>
</evidence>
<protein>
    <recommendedName>
        <fullName evidence="8">Nephrocystin-3</fullName>
    </recommendedName>
</protein>
<feature type="domain" description="Nephrocystin-3 TPR-repeats region" evidence="14">
    <location>
        <begin position="828"/>
        <end position="1070"/>
    </location>
</feature>
<feature type="repeat" description="TPR" evidence="9">
    <location>
        <begin position="1122"/>
        <end position="1155"/>
    </location>
</feature>
<organism evidence="16 17">
    <name type="scientific">Mizuhopecten yessoensis</name>
    <name type="common">Japanese scallop</name>
    <name type="synonym">Patinopecten yessoensis</name>
    <dbReference type="NCBI Taxonomy" id="6573"/>
    <lineage>
        <taxon>Eukaryota</taxon>
        <taxon>Metazoa</taxon>
        <taxon>Spiralia</taxon>
        <taxon>Lophotrochozoa</taxon>
        <taxon>Mollusca</taxon>
        <taxon>Bivalvia</taxon>
        <taxon>Autobranchia</taxon>
        <taxon>Pteriomorphia</taxon>
        <taxon>Pectinida</taxon>
        <taxon>Pectinoidea</taxon>
        <taxon>Pectinidae</taxon>
        <taxon>Mizuhopecten</taxon>
    </lineage>
</organism>
<dbReference type="Pfam" id="PF24884">
    <property type="entry name" value="NPHP3_hel"/>
    <property type="match status" value="1"/>
</dbReference>
<evidence type="ECO:0000256" key="1">
    <source>
        <dbReference type="ARBA" id="ARBA00004138"/>
    </source>
</evidence>
<dbReference type="Pfam" id="PF13424">
    <property type="entry name" value="TPR_12"/>
    <property type="match status" value="2"/>
</dbReference>
<comment type="caution">
    <text evidence="16">The sequence shown here is derived from an EMBL/GenBank/DDBJ whole genome shotgun (WGS) entry which is preliminary data.</text>
</comment>
<dbReference type="PROSITE" id="PS50293">
    <property type="entry name" value="TPR_REGION"/>
    <property type="match status" value="1"/>
</dbReference>
<evidence type="ECO:0000256" key="11">
    <source>
        <dbReference type="SAM" id="MobiDB-lite"/>
    </source>
</evidence>
<evidence type="ECO:0000256" key="6">
    <source>
        <dbReference type="ARBA" id="ARBA00023069"/>
    </source>
</evidence>
<sequence length="1308" mass="147394">MGTGGSFLRNNEDDDILGTDLDGSSHGVIKRIPIEMKPRGKLGLRSGASKKPKGGSLRSALSIDLENPEAEKIRKDFEILNKENDIANMQRKEQRLTIENKRLRAELLVLQKTCSYLRTERDSALDAEQQALARSGAFEQDRDKVQRQFKIFRENQEYEIQNLLRAKRELENKLSKVTHGYSPDDDDTGSNSDFIEAGMGNPGDWWTALESEPSLGSTIQLHQPTIKGPEFAHSMMDTDGPFTNVNREDWSSVLANLTQMVPIIPEHSLSPVLRVYISAPRDSHVEVEILNKEYMPRLSSICEAEGRSLAIVHLVFDENNPPSTQVRNLQASTRQKQIAKSSIFLAFLGDATDRFTAMEYKHGFFDNPTWRSSVFCFRESKGSRSSQGDAKDLKVKVREMGCAKVVDGYTVPSRGVEQASAELEKILKGELGVGNKLEKQEDEENGLLEGEGPEQLCGGSIFDIHGDLEQMEAISFAKRSSCELGFEKHYERLNGHVLSAGPLPPLLMTGSAGTGRSLLLAKWIQLQQEKVQSSLVLYHFVGSNSSVSSDAVNMIRRLTAQLMQQVNSPPALTCDPGRLVEEFPRWLEKVSAKTVGGVILVMDSIDRFQQAEVHLKWLLDPLPVDTRVIVSVTDETCPQAWRSWPTLLVEPLSNKNVKELIHAELAIQDTQISQDEETLILTHCRTAPTCCPLYVMVLARHIASYAKHEGKVGRHLDVMLTCPDCVSLYSKVLDLVRVSLESHDTRGFLKSILRYIYVSRSGLNELELIDLVPGLTWNFLALFTEVLVDLLVLKFQGGLLSFAHEQVEKAVQDYCFGKEEVKLVPQLRQDLIQYFMQFQSPGKVTCRVSDELPWLIRQTGDKDSLEKCILNLCLFQRFYARGRCAELITYWQFIAADKNSMAQAYFQATRNMEDSVGQHNGLVTLPRIADMYESQGRFLKDLGLLSQAVPALQRALEVREIALDPDHPIVARSQHQLAGLHAQWGKFSTAEDFYKQALTMYENAYGSDHHLVAKELDALAVLYQKQDKHDLAEPLRKRATLIRKKAKTPRSHSGQMKSVVQRRALQLEELAIGPDSPDLARTLNELGVLYYLQTNLETAESFFKRSLEMRETTLGPDHLDVAQSLNNLAALYNDRKQFDKAAPLYERALQIRSKYLSINHDSVATIVKHLATLYRKQGKYEQAEPLYKQAIEIREKSFGAYHPSVATALVNLAVLYSQQNKYAEAEPLYERALKIYEESLGAHNPRVAETLRNLAVMKYEQKDFETAAKLYKKATEIKDSDVSYGDKVMSRRSSSVDTSSTVKNLLQT</sequence>
<dbReference type="InterPro" id="IPR056884">
    <property type="entry name" value="NPHP3-like_N"/>
</dbReference>
<dbReference type="GO" id="GO:0016055">
    <property type="term" value="P:Wnt signaling pathway"/>
    <property type="evidence" value="ECO:0007669"/>
    <property type="project" value="UniProtKB-KW"/>
</dbReference>
<keyword evidence="6" id="KW-0969">Cilium</keyword>
<feature type="domain" description="Nephrocystin-3 alpha-beta" evidence="15">
    <location>
        <begin position="269"/>
        <end position="432"/>
    </location>
</feature>
<dbReference type="Proteomes" id="UP000242188">
    <property type="component" value="Unassembled WGS sequence"/>
</dbReference>
<gene>
    <name evidence="16" type="ORF">KP79_PYT24661</name>
</gene>
<name>A0A210QRH3_MIZYE</name>
<feature type="repeat" description="TPR" evidence="9">
    <location>
        <begin position="1080"/>
        <end position="1113"/>
    </location>
</feature>
<keyword evidence="7" id="KW-0966">Cell projection</keyword>
<evidence type="ECO:0000256" key="2">
    <source>
        <dbReference type="ARBA" id="ARBA00022687"/>
    </source>
</evidence>
<evidence type="ECO:0000256" key="5">
    <source>
        <dbReference type="ARBA" id="ARBA00023054"/>
    </source>
</evidence>
<evidence type="ECO:0000256" key="8">
    <source>
        <dbReference type="ARBA" id="ARBA00040387"/>
    </source>
</evidence>
<feature type="coiled-coil region" evidence="10">
    <location>
        <begin position="153"/>
        <end position="180"/>
    </location>
</feature>
<dbReference type="Gene3D" id="3.40.50.300">
    <property type="entry name" value="P-loop containing nucleotide triphosphate hydrolases"/>
    <property type="match status" value="1"/>
</dbReference>
<dbReference type="Pfam" id="PF24885">
    <property type="entry name" value="TPR_NPHP3"/>
    <property type="match status" value="1"/>
</dbReference>
<reference evidence="16 17" key="1">
    <citation type="journal article" date="2017" name="Nat. Ecol. Evol.">
        <title>Scallop genome provides insights into evolution of bilaterian karyotype and development.</title>
        <authorList>
            <person name="Wang S."/>
            <person name="Zhang J."/>
            <person name="Jiao W."/>
            <person name="Li J."/>
            <person name="Xun X."/>
            <person name="Sun Y."/>
            <person name="Guo X."/>
            <person name="Huan P."/>
            <person name="Dong B."/>
            <person name="Zhang L."/>
            <person name="Hu X."/>
            <person name="Sun X."/>
            <person name="Wang J."/>
            <person name="Zhao C."/>
            <person name="Wang Y."/>
            <person name="Wang D."/>
            <person name="Huang X."/>
            <person name="Wang R."/>
            <person name="Lv J."/>
            <person name="Li Y."/>
            <person name="Zhang Z."/>
            <person name="Liu B."/>
            <person name="Lu W."/>
            <person name="Hui Y."/>
            <person name="Liang J."/>
            <person name="Zhou Z."/>
            <person name="Hou R."/>
            <person name="Li X."/>
            <person name="Liu Y."/>
            <person name="Li H."/>
            <person name="Ning X."/>
            <person name="Lin Y."/>
            <person name="Zhao L."/>
            <person name="Xing Q."/>
            <person name="Dou J."/>
            <person name="Li Y."/>
            <person name="Mao J."/>
            <person name="Guo H."/>
            <person name="Dou H."/>
            <person name="Li T."/>
            <person name="Mu C."/>
            <person name="Jiang W."/>
            <person name="Fu Q."/>
            <person name="Fu X."/>
            <person name="Miao Y."/>
            <person name="Liu J."/>
            <person name="Yu Q."/>
            <person name="Li R."/>
            <person name="Liao H."/>
            <person name="Li X."/>
            <person name="Kong Y."/>
            <person name="Jiang Z."/>
            <person name="Chourrout D."/>
            <person name="Li R."/>
            <person name="Bao Z."/>
        </authorList>
    </citation>
    <scope>NUCLEOTIDE SEQUENCE [LARGE SCALE GENOMIC DNA]</scope>
    <source>
        <strain evidence="16 17">PY_sf001</strain>
    </source>
</reference>
<dbReference type="SUPFAM" id="SSF48452">
    <property type="entry name" value="TPR-like"/>
    <property type="match status" value="2"/>
</dbReference>
<dbReference type="Pfam" id="PF13374">
    <property type="entry name" value="TPR_10"/>
    <property type="match status" value="1"/>
</dbReference>
<keyword evidence="4 9" id="KW-0802">TPR repeat</keyword>
<feature type="repeat" description="TPR" evidence="9">
    <location>
        <begin position="1206"/>
        <end position="1239"/>
    </location>
</feature>
<dbReference type="InterPro" id="IPR056883">
    <property type="entry name" value="NPHP3_hel"/>
</dbReference>
<dbReference type="InterPro" id="IPR019734">
    <property type="entry name" value="TPR_rpt"/>
</dbReference>
<feature type="domain" description="Nephrocystin 3 helical" evidence="13">
    <location>
        <begin position="655"/>
        <end position="812"/>
    </location>
</feature>
<dbReference type="InterPro" id="IPR056886">
    <property type="entry name" value="NPHP3_ab_dom"/>
</dbReference>
<feature type="region of interest" description="Disordered" evidence="11">
    <location>
        <begin position="1288"/>
        <end position="1308"/>
    </location>
</feature>
<evidence type="ECO:0000256" key="7">
    <source>
        <dbReference type="ARBA" id="ARBA00023273"/>
    </source>
</evidence>
<feature type="repeat" description="TPR" evidence="9">
    <location>
        <begin position="1248"/>
        <end position="1281"/>
    </location>
</feature>
<keyword evidence="17" id="KW-1185">Reference proteome</keyword>
<evidence type="ECO:0000313" key="16">
    <source>
        <dbReference type="EMBL" id="OWF51309.1"/>
    </source>
</evidence>
<dbReference type="PANTHER" id="PTHR45641:SF19">
    <property type="entry name" value="NEPHROCYSTIN-3"/>
    <property type="match status" value="1"/>
</dbReference>
<feature type="region of interest" description="Disordered" evidence="11">
    <location>
        <begin position="1"/>
        <end position="22"/>
    </location>
</feature>
<dbReference type="PROSITE" id="PS50005">
    <property type="entry name" value="TPR"/>
    <property type="match status" value="5"/>
</dbReference>
<feature type="domain" description="Nephrocystin 3-like N-terminal" evidence="12">
    <location>
        <begin position="506"/>
        <end position="619"/>
    </location>
</feature>
<dbReference type="EMBL" id="NEDP02002292">
    <property type="protein sequence ID" value="OWF51309.1"/>
    <property type="molecule type" value="Genomic_DNA"/>
</dbReference>
<keyword evidence="2" id="KW-0879">Wnt signaling pathway</keyword>
<evidence type="ECO:0000259" key="12">
    <source>
        <dbReference type="Pfam" id="PF24883"/>
    </source>
</evidence>
<dbReference type="Pfam" id="PF24883">
    <property type="entry name" value="NPHP3_N"/>
    <property type="match status" value="1"/>
</dbReference>
<feature type="repeat" description="TPR" evidence="9">
    <location>
        <begin position="1164"/>
        <end position="1197"/>
    </location>
</feature>
<evidence type="ECO:0000259" key="13">
    <source>
        <dbReference type="Pfam" id="PF24884"/>
    </source>
</evidence>
<evidence type="ECO:0000256" key="3">
    <source>
        <dbReference type="ARBA" id="ARBA00022737"/>
    </source>
</evidence>
<evidence type="ECO:0000256" key="4">
    <source>
        <dbReference type="ARBA" id="ARBA00022803"/>
    </source>
</evidence>
<accession>A0A210QRH3</accession>
<dbReference type="PANTHER" id="PTHR45641">
    <property type="entry name" value="TETRATRICOPEPTIDE REPEAT PROTEIN (AFU_ORTHOLOGUE AFUA_6G03870)"/>
    <property type="match status" value="1"/>
</dbReference>
<feature type="compositionally biased region" description="Low complexity" evidence="11">
    <location>
        <begin position="1291"/>
        <end position="1302"/>
    </location>
</feature>
<feature type="coiled-coil region" evidence="10">
    <location>
        <begin position="79"/>
        <end position="113"/>
    </location>
</feature>
<evidence type="ECO:0000259" key="15">
    <source>
        <dbReference type="Pfam" id="PF25022"/>
    </source>
</evidence>
<dbReference type="Gene3D" id="1.25.40.10">
    <property type="entry name" value="Tetratricopeptide repeat domain"/>
    <property type="match status" value="3"/>
</dbReference>
<dbReference type="Pfam" id="PF25022">
    <property type="entry name" value="NPHP3"/>
    <property type="match status" value="1"/>
</dbReference>
<dbReference type="GO" id="GO:0005929">
    <property type="term" value="C:cilium"/>
    <property type="evidence" value="ECO:0007669"/>
    <property type="project" value="UniProtKB-SubCell"/>
</dbReference>
<evidence type="ECO:0000313" key="17">
    <source>
        <dbReference type="Proteomes" id="UP000242188"/>
    </source>
</evidence>
<evidence type="ECO:0000259" key="14">
    <source>
        <dbReference type="Pfam" id="PF24885"/>
    </source>
</evidence>
<dbReference type="STRING" id="6573.A0A210QRH3"/>
<keyword evidence="3" id="KW-0677">Repeat</keyword>
<proteinExistence type="predicted"/>
<comment type="subcellular location">
    <subcellularLocation>
        <location evidence="1">Cell projection</location>
        <location evidence="1">Cilium</location>
    </subcellularLocation>
</comment>
<dbReference type="SMART" id="SM00028">
    <property type="entry name" value="TPR"/>
    <property type="match status" value="8"/>
</dbReference>
<dbReference type="SUPFAM" id="SSF52540">
    <property type="entry name" value="P-loop containing nucleoside triphosphate hydrolases"/>
    <property type="match status" value="1"/>
</dbReference>
<dbReference type="InterPro" id="IPR027417">
    <property type="entry name" value="P-loop_NTPase"/>
</dbReference>
<keyword evidence="5 10" id="KW-0175">Coiled coil</keyword>
<dbReference type="OrthoDB" id="626167at2759"/>
<dbReference type="InterPro" id="IPR011990">
    <property type="entry name" value="TPR-like_helical_dom_sf"/>
</dbReference>
<dbReference type="InterPro" id="IPR056885">
    <property type="entry name" value="TPR_NPHP3"/>
</dbReference>
<evidence type="ECO:0000256" key="9">
    <source>
        <dbReference type="PROSITE-ProRule" id="PRU00339"/>
    </source>
</evidence>